<protein>
    <submittedName>
        <fullName evidence="4">Histone H2B</fullName>
    </submittedName>
</protein>
<gene>
    <name evidence="2" type="ORF">ECPE_LOCUS14887</name>
</gene>
<dbReference type="SMART" id="SM00427">
    <property type="entry name" value="H2B"/>
    <property type="match status" value="1"/>
</dbReference>
<reference evidence="2 3" key="2">
    <citation type="submission" date="2018-11" db="EMBL/GenBank/DDBJ databases">
        <authorList>
            <consortium name="Pathogen Informatics"/>
        </authorList>
    </citation>
    <scope>NUCLEOTIDE SEQUENCE [LARGE SCALE GENOMIC DNA]</scope>
    <source>
        <strain evidence="2 3">Egypt</strain>
    </source>
</reference>
<dbReference type="EMBL" id="UZAN01058847">
    <property type="protein sequence ID" value="VDP92159.1"/>
    <property type="molecule type" value="Genomic_DNA"/>
</dbReference>
<proteinExistence type="inferred from homology"/>
<dbReference type="InterPro" id="IPR000558">
    <property type="entry name" value="Histone_H2B"/>
</dbReference>
<dbReference type="AlphaFoldDB" id="A0A183B6Q1"/>
<organism evidence="4">
    <name type="scientific">Echinostoma caproni</name>
    <dbReference type="NCBI Taxonomy" id="27848"/>
    <lineage>
        <taxon>Eukaryota</taxon>
        <taxon>Metazoa</taxon>
        <taxon>Spiralia</taxon>
        <taxon>Lophotrochozoa</taxon>
        <taxon>Platyhelminthes</taxon>
        <taxon>Trematoda</taxon>
        <taxon>Digenea</taxon>
        <taxon>Plagiorchiida</taxon>
        <taxon>Echinostomata</taxon>
        <taxon>Echinostomatoidea</taxon>
        <taxon>Echinostomatidae</taxon>
        <taxon>Echinostoma</taxon>
    </lineage>
</organism>
<sequence>MPPKVVSGKAAKKASNAKVMKVNKMKKRRGRESYATYTGIFSKVKSVMNTFGNDIFKQIALEFSHLGHYNKRSTIMNKQIETVVWLLLAGELAKYAIYKSTMAVTEYTSTK</sequence>
<dbReference type="OrthoDB" id="6256412at2759"/>
<dbReference type="PRINTS" id="PR00621">
    <property type="entry name" value="HISTONEH2B"/>
</dbReference>
<comment type="similarity">
    <text evidence="1">Belongs to the histone H2B family.</text>
</comment>
<reference evidence="4" key="1">
    <citation type="submission" date="2016-06" db="UniProtKB">
        <authorList>
            <consortium name="WormBaseParasite"/>
        </authorList>
    </citation>
    <scope>IDENTIFICATION</scope>
</reference>
<dbReference type="GO" id="GO:0030527">
    <property type="term" value="F:structural constituent of chromatin"/>
    <property type="evidence" value="ECO:0007669"/>
    <property type="project" value="InterPro"/>
</dbReference>
<evidence type="ECO:0000256" key="1">
    <source>
        <dbReference type="ARBA" id="ARBA00006846"/>
    </source>
</evidence>
<keyword evidence="3" id="KW-1185">Reference proteome</keyword>
<dbReference type="Proteomes" id="UP000272942">
    <property type="component" value="Unassembled WGS sequence"/>
</dbReference>
<dbReference type="InterPro" id="IPR009072">
    <property type="entry name" value="Histone-fold"/>
</dbReference>
<dbReference type="GO" id="GO:0046982">
    <property type="term" value="F:protein heterodimerization activity"/>
    <property type="evidence" value="ECO:0007669"/>
    <property type="project" value="InterPro"/>
</dbReference>
<dbReference type="PANTHER" id="PTHR23428">
    <property type="entry name" value="HISTONE H2B"/>
    <property type="match status" value="1"/>
</dbReference>
<dbReference type="Gene3D" id="1.10.20.10">
    <property type="entry name" value="Histone, subunit A"/>
    <property type="match status" value="1"/>
</dbReference>
<accession>A0A183B6Q1</accession>
<dbReference type="SUPFAM" id="SSF47113">
    <property type="entry name" value="Histone-fold"/>
    <property type="match status" value="1"/>
</dbReference>
<evidence type="ECO:0000313" key="2">
    <source>
        <dbReference type="EMBL" id="VDP92159.1"/>
    </source>
</evidence>
<dbReference type="WBParaSite" id="ECPE_0001492601-mRNA-1">
    <property type="protein sequence ID" value="ECPE_0001492601-mRNA-1"/>
    <property type="gene ID" value="ECPE_0001492601"/>
</dbReference>
<dbReference type="GO" id="GO:0003677">
    <property type="term" value="F:DNA binding"/>
    <property type="evidence" value="ECO:0007669"/>
    <property type="project" value="InterPro"/>
</dbReference>
<evidence type="ECO:0000313" key="4">
    <source>
        <dbReference type="WBParaSite" id="ECPE_0001492601-mRNA-1"/>
    </source>
</evidence>
<name>A0A183B6Q1_9TREM</name>
<evidence type="ECO:0000313" key="3">
    <source>
        <dbReference type="Proteomes" id="UP000272942"/>
    </source>
</evidence>
<dbReference type="GO" id="GO:0000786">
    <property type="term" value="C:nucleosome"/>
    <property type="evidence" value="ECO:0007669"/>
    <property type="project" value="InterPro"/>
</dbReference>